<dbReference type="AlphaFoldDB" id="A0A1H1PGW1"/>
<feature type="domain" description="Methyltransferase type 11" evidence="2">
    <location>
        <begin position="66"/>
        <end position="156"/>
    </location>
</feature>
<gene>
    <name evidence="3" type="ORF">SAMN05216490_0546</name>
</gene>
<dbReference type="PANTHER" id="PTHR43861">
    <property type="entry name" value="TRANS-ACONITATE 2-METHYLTRANSFERASE-RELATED"/>
    <property type="match status" value="1"/>
</dbReference>
<organism evidence="3 4">
    <name type="scientific">Mucilaginibacter mallensis</name>
    <dbReference type="NCBI Taxonomy" id="652787"/>
    <lineage>
        <taxon>Bacteria</taxon>
        <taxon>Pseudomonadati</taxon>
        <taxon>Bacteroidota</taxon>
        <taxon>Sphingobacteriia</taxon>
        <taxon>Sphingobacteriales</taxon>
        <taxon>Sphingobacteriaceae</taxon>
        <taxon>Mucilaginibacter</taxon>
    </lineage>
</organism>
<dbReference type="Proteomes" id="UP000199679">
    <property type="component" value="Chromosome I"/>
</dbReference>
<dbReference type="RefSeq" id="WP_091368878.1">
    <property type="nucleotide sequence ID" value="NZ_LT629740.1"/>
</dbReference>
<evidence type="ECO:0000256" key="1">
    <source>
        <dbReference type="ARBA" id="ARBA00022679"/>
    </source>
</evidence>
<dbReference type="EMBL" id="LT629740">
    <property type="protein sequence ID" value="SDS10384.1"/>
    <property type="molecule type" value="Genomic_DNA"/>
</dbReference>
<dbReference type="InterPro" id="IPR013216">
    <property type="entry name" value="Methyltransf_11"/>
</dbReference>
<proteinExistence type="predicted"/>
<accession>A0A1H1PGW1</accession>
<evidence type="ECO:0000259" key="2">
    <source>
        <dbReference type="Pfam" id="PF08241"/>
    </source>
</evidence>
<keyword evidence="4" id="KW-1185">Reference proteome</keyword>
<evidence type="ECO:0000313" key="3">
    <source>
        <dbReference type="EMBL" id="SDS10384.1"/>
    </source>
</evidence>
<keyword evidence="1 3" id="KW-0808">Transferase</keyword>
<dbReference type="STRING" id="652787.SAMN05216490_0546"/>
<keyword evidence="3" id="KW-0489">Methyltransferase</keyword>
<dbReference type="PANTHER" id="PTHR43861:SF3">
    <property type="entry name" value="PUTATIVE (AFU_ORTHOLOGUE AFUA_2G14390)-RELATED"/>
    <property type="match status" value="1"/>
</dbReference>
<dbReference type="InterPro" id="IPR029063">
    <property type="entry name" value="SAM-dependent_MTases_sf"/>
</dbReference>
<reference evidence="3 4" key="1">
    <citation type="submission" date="2016-10" db="EMBL/GenBank/DDBJ databases">
        <authorList>
            <person name="de Groot N.N."/>
        </authorList>
    </citation>
    <scope>NUCLEOTIDE SEQUENCE [LARGE SCALE GENOMIC DNA]</scope>
    <source>
        <strain evidence="3 4">MP1X4</strain>
    </source>
</reference>
<dbReference type="SUPFAM" id="SSF53335">
    <property type="entry name" value="S-adenosyl-L-methionine-dependent methyltransferases"/>
    <property type="match status" value="1"/>
</dbReference>
<dbReference type="Gene3D" id="3.40.50.150">
    <property type="entry name" value="Vaccinia Virus protein VP39"/>
    <property type="match status" value="1"/>
</dbReference>
<evidence type="ECO:0000313" key="4">
    <source>
        <dbReference type="Proteomes" id="UP000199679"/>
    </source>
</evidence>
<protein>
    <submittedName>
        <fullName evidence="3">Methyltransferase domain-containing protein</fullName>
    </submittedName>
</protein>
<dbReference type="Pfam" id="PF08241">
    <property type="entry name" value="Methyltransf_11"/>
    <property type="match status" value="1"/>
</dbReference>
<sequence length="249" mass="28331">MIAAIKNYIKSHVVPSHVIEKGSAEAYDIWSANYDDQPGNLMIDLDEQLFSNMLHNTNISNKLVADIGCGSGRHWSKLLGRKPMELTGFDVSAGMLSKLKGKFPESNVKRITDDLFSDVPDASFDMIVSTLTVAHIEDIDAAMQAWSRILKYDAEIMITDFHPRILAYGGQRTFKHEHKSIAVKNYVHPVFSIVEILQRYDFHLTGQEELIIDETMKHYYEKQNALPVYNKYKGFPVIYGIYLKRGDVA</sequence>
<dbReference type="GO" id="GO:0008757">
    <property type="term" value="F:S-adenosylmethionine-dependent methyltransferase activity"/>
    <property type="evidence" value="ECO:0007669"/>
    <property type="project" value="InterPro"/>
</dbReference>
<dbReference type="OrthoDB" id="597202at2"/>
<name>A0A1H1PGW1_MUCMA</name>
<dbReference type="CDD" id="cd02440">
    <property type="entry name" value="AdoMet_MTases"/>
    <property type="match status" value="1"/>
</dbReference>
<dbReference type="GO" id="GO:0032259">
    <property type="term" value="P:methylation"/>
    <property type="evidence" value="ECO:0007669"/>
    <property type="project" value="UniProtKB-KW"/>
</dbReference>